<evidence type="ECO:0000313" key="6">
    <source>
        <dbReference type="EMBL" id="ODN30848.1"/>
    </source>
</evidence>
<evidence type="ECO:0000256" key="1">
    <source>
        <dbReference type="ARBA" id="ARBA00023015"/>
    </source>
</evidence>
<dbReference type="OrthoDB" id="9783788at2"/>
<protein>
    <submittedName>
        <fullName evidence="6">RNA polymerase subunit sigma-70</fullName>
    </submittedName>
</protein>
<gene>
    <name evidence="6" type="ORF">A4H02_02980</name>
</gene>
<dbReference type="GO" id="GO:0006352">
    <property type="term" value="P:DNA-templated transcription initiation"/>
    <property type="evidence" value="ECO:0007669"/>
    <property type="project" value="InterPro"/>
</dbReference>
<dbReference type="NCBIfam" id="TIGR02937">
    <property type="entry name" value="sigma70-ECF"/>
    <property type="match status" value="1"/>
</dbReference>
<organism evidence="6 7">
    <name type="scientific">Fervidobacterium thailandense</name>
    <dbReference type="NCBI Taxonomy" id="1008305"/>
    <lineage>
        <taxon>Bacteria</taxon>
        <taxon>Thermotogati</taxon>
        <taxon>Thermotogota</taxon>
        <taxon>Thermotogae</taxon>
        <taxon>Thermotogales</taxon>
        <taxon>Fervidobacteriaceae</taxon>
        <taxon>Fervidobacterium</taxon>
    </lineage>
</organism>
<sequence>MIKYALRSKPVEKLVELAQSGLAEAMDLIVEKFHPMVVKIASQFYAPWAEFDDIVQNGLIGLIKAIFYFEPGKSSFSTFAWRSIESEIKTFITYQNRKKNKMLSDSTSIDSIFTDDEDEQIDYFLPDVSTDKNVVKRAILSIVYEEVIESLKDDEIEIFQLWLDGFSYREIQDKVGVNFKKVDNTVQKVKKIVRNRLSASLLTFLEG</sequence>
<dbReference type="InterPro" id="IPR007627">
    <property type="entry name" value="RNA_pol_sigma70_r2"/>
</dbReference>
<reference evidence="7" key="1">
    <citation type="submission" date="2016-04" db="EMBL/GenBank/DDBJ databases">
        <title>The genome sequence project of a novel Fervidobacterium isolate from a hot spring in Thailand.</title>
        <authorList>
            <person name="Gonzalez J.M."/>
            <person name="Cuecas A."/>
            <person name="Kanoksilapatham W."/>
        </authorList>
    </citation>
    <scope>NUCLEOTIDE SEQUENCE [LARGE SCALE GENOMIC DNA]</scope>
    <source>
        <strain evidence="7">FC2004</strain>
    </source>
</reference>
<dbReference type="GO" id="GO:0003677">
    <property type="term" value="F:DNA binding"/>
    <property type="evidence" value="ECO:0007669"/>
    <property type="project" value="UniProtKB-KW"/>
</dbReference>
<dbReference type="SUPFAM" id="SSF88946">
    <property type="entry name" value="Sigma2 domain of RNA polymerase sigma factors"/>
    <property type="match status" value="1"/>
</dbReference>
<dbReference type="InterPro" id="IPR014284">
    <property type="entry name" value="RNA_pol_sigma-70_dom"/>
</dbReference>
<keyword evidence="3" id="KW-0238">DNA-binding</keyword>
<dbReference type="GO" id="GO:0016987">
    <property type="term" value="F:sigma factor activity"/>
    <property type="evidence" value="ECO:0007669"/>
    <property type="project" value="UniProtKB-KW"/>
</dbReference>
<accession>A0A1E3G5C6</accession>
<dbReference type="Proteomes" id="UP000094570">
    <property type="component" value="Unassembled WGS sequence"/>
</dbReference>
<dbReference type="RefSeq" id="WP_069292687.1">
    <property type="nucleotide sequence ID" value="NZ_CP140110.1"/>
</dbReference>
<dbReference type="STRING" id="1008305.A4H02_02980"/>
<dbReference type="Gene3D" id="1.20.120.1810">
    <property type="match status" value="1"/>
</dbReference>
<comment type="caution">
    <text evidence="6">The sequence shown here is derived from an EMBL/GenBank/DDBJ whole genome shotgun (WGS) entry which is preliminary data.</text>
</comment>
<proteinExistence type="predicted"/>
<keyword evidence="2" id="KW-0731">Sigma factor</keyword>
<evidence type="ECO:0000313" key="7">
    <source>
        <dbReference type="Proteomes" id="UP000094570"/>
    </source>
</evidence>
<dbReference type="InterPro" id="IPR013324">
    <property type="entry name" value="RNA_pol_sigma_r3/r4-like"/>
</dbReference>
<dbReference type="AlphaFoldDB" id="A0A1E3G5C6"/>
<keyword evidence="4" id="KW-0804">Transcription</keyword>
<keyword evidence="7" id="KW-1185">Reference proteome</keyword>
<keyword evidence="1" id="KW-0805">Transcription regulation</keyword>
<evidence type="ECO:0000256" key="4">
    <source>
        <dbReference type="ARBA" id="ARBA00023163"/>
    </source>
</evidence>
<dbReference type="InterPro" id="IPR000943">
    <property type="entry name" value="RNA_pol_sigma70"/>
</dbReference>
<dbReference type="Pfam" id="PF04542">
    <property type="entry name" value="Sigma70_r2"/>
    <property type="match status" value="1"/>
</dbReference>
<dbReference type="EMBL" id="LWAF01000003">
    <property type="protein sequence ID" value="ODN30848.1"/>
    <property type="molecule type" value="Genomic_DNA"/>
</dbReference>
<dbReference type="PANTHER" id="PTHR30385:SF1">
    <property type="entry name" value="RNA POLYMERASE SIGMA-H FACTOR"/>
    <property type="match status" value="1"/>
</dbReference>
<dbReference type="PANTHER" id="PTHR30385">
    <property type="entry name" value="SIGMA FACTOR F FLAGELLAR"/>
    <property type="match status" value="1"/>
</dbReference>
<dbReference type="SUPFAM" id="SSF88659">
    <property type="entry name" value="Sigma3 and sigma4 domains of RNA polymerase sigma factors"/>
    <property type="match status" value="1"/>
</dbReference>
<dbReference type="PROSITE" id="PS00715">
    <property type="entry name" value="SIGMA70_1"/>
    <property type="match status" value="1"/>
</dbReference>
<feature type="domain" description="RNA polymerase sigma-70" evidence="5">
    <location>
        <begin position="53"/>
        <end position="66"/>
    </location>
</feature>
<evidence type="ECO:0000256" key="3">
    <source>
        <dbReference type="ARBA" id="ARBA00023125"/>
    </source>
</evidence>
<evidence type="ECO:0000259" key="5">
    <source>
        <dbReference type="PROSITE" id="PS00715"/>
    </source>
</evidence>
<evidence type="ECO:0000256" key="2">
    <source>
        <dbReference type="ARBA" id="ARBA00023082"/>
    </source>
</evidence>
<dbReference type="InterPro" id="IPR013325">
    <property type="entry name" value="RNA_pol_sigma_r2"/>
</dbReference>
<name>A0A1E3G5C6_9BACT</name>